<dbReference type="GO" id="GO:0004315">
    <property type="term" value="F:3-oxoacyl-[acyl-carrier-protein] synthase activity"/>
    <property type="evidence" value="ECO:0007669"/>
    <property type="project" value="InterPro"/>
</dbReference>
<comment type="domain">
    <text evidence="9">The last Arg residue of the ACP-binding site is essential for the weak association between ACP/AcpP and FabH.</text>
</comment>
<dbReference type="UniPathway" id="UPA00094"/>
<dbReference type="InterPro" id="IPR004655">
    <property type="entry name" value="FabH"/>
</dbReference>
<dbReference type="NCBIfam" id="NF006829">
    <property type="entry name" value="PRK09352.1"/>
    <property type="match status" value="1"/>
</dbReference>
<keyword evidence="5 9" id="KW-0276">Fatty acid metabolism</keyword>
<dbReference type="NCBIfam" id="TIGR00747">
    <property type="entry name" value="fabH"/>
    <property type="match status" value="1"/>
</dbReference>
<dbReference type="Proteomes" id="UP000295805">
    <property type="component" value="Unassembled WGS sequence"/>
</dbReference>
<keyword evidence="3 9" id="KW-0444">Lipid biosynthesis</keyword>
<keyword evidence="8 9" id="KW-0012">Acyltransferase</keyword>
<evidence type="ECO:0000259" key="10">
    <source>
        <dbReference type="Pfam" id="PF08541"/>
    </source>
</evidence>
<feature type="domain" description="Beta-ketoacyl-[acyl-carrier-protein] synthase III C-terminal" evidence="10">
    <location>
        <begin position="258"/>
        <end position="347"/>
    </location>
</feature>
<dbReference type="RefSeq" id="WP_061914587.1">
    <property type="nucleotide sequence ID" value="NZ_CP143053.1"/>
</dbReference>
<comment type="similarity">
    <text evidence="1 9">Belongs to the thiolase-like superfamily. FabH family.</text>
</comment>
<evidence type="ECO:0000256" key="5">
    <source>
        <dbReference type="ARBA" id="ARBA00022832"/>
    </source>
</evidence>
<dbReference type="GO" id="GO:0044550">
    <property type="term" value="P:secondary metabolite biosynthetic process"/>
    <property type="evidence" value="ECO:0007669"/>
    <property type="project" value="TreeGrafter"/>
</dbReference>
<evidence type="ECO:0000256" key="9">
    <source>
        <dbReference type="HAMAP-Rule" id="MF_01815"/>
    </source>
</evidence>
<feature type="active site" evidence="9">
    <location>
        <position position="305"/>
    </location>
</feature>
<comment type="pathway">
    <text evidence="9">Lipid metabolism; fatty acid biosynthesis.</text>
</comment>
<evidence type="ECO:0000256" key="4">
    <source>
        <dbReference type="ARBA" id="ARBA00022679"/>
    </source>
</evidence>
<dbReference type="SUPFAM" id="SSF53901">
    <property type="entry name" value="Thiolase-like"/>
    <property type="match status" value="1"/>
</dbReference>
<dbReference type="EMBL" id="SMCX01000012">
    <property type="protein sequence ID" value="TCW23448.1"/>
    <property type="molecule type" value="Genomic_DNA"/>
</dbReference>
<evidence type="ECO:0000256" key="7">
    <source>
        <dbReference type="ARBA" id="ARBA00023160"/>
    </source>
</evidence>
<keyword evidence="4 9" id="KW-0808">Transferase</keyword>
<reference evidence="12 13" key="1">
    <citation type="submission" date="2019-03" db="EMBL/GenBank/DDBJ databases">
        <title>Root nodule microbial communities of legume samples collected from USA, Mexico and Botswana.</title>
        <authorList>
            <person name="Hirsch A."/>
        </authorList>
    </citation>
    <scope>NUCLEOTIDE SEQUENCE [LARGE SCALE GENOMIC DNA]</scope>
    <source>
        <strain evidence="12 13">55</strain>
    </source>
</reference>
<comment type="caution">
    <text evidence="12">The sequence shown here is derived from an EMBL/GenBank/DDBJ whole genome shotgun (WGS) entry which is preliminary data.</text>
</comment>
<evidence type="ECO:0000256" key="2">
    <source>
        <dbReference type="ARBA" id="ARBA00022490"/>
    </source>
</evidence>
<evidence type="ECO:0000256" key="6">
    <source>
        <dbReference type="ARBA" id="ARBA00023098"/>
    </source>
</evidence>
<feature type="region of interest" description="ACP-binding" evidence="9">
    <location>
        <begin position="275"/>
        <end position="279"/>
    </location>
</feature>
<comment type="catalytic activity">
    <reaction evidence="9">
        <text>malonyl-[ACP] + acetyl-CoA + H(+) = 3-oxobutanoyl-[ACP] + CO2 + CoA</text>
        <dbReference type="Rhea" id="RHEA:12080"/>
        <dbReference type="Rhea" id="RHEA-COMP:9623"/>
        <dbReference type="Rhea" id="RHEA-COMP:9625"/>
        <dbReference type="ChEBI" id="CHEBI:15378"/>
        <dbReference type="ChEBI" id="CHEBI:16526"/>
        <dbReference type="ChEBI" id="CHEBI:57287"/>
        <dbReference type="ChEBI" id="CHEBI:57288"/>
        <dbReference type="ChEBI" id="CHEBI:78449"/>
        <dbReference type="ChEBI" id="CHEBI:78450"/>
        <dbReference type="EC" id="2.3.1.180"/>
    </reaction>
</comment>
<organism evidence="12 13">
    <name type="scientific">Dietzia cinnamea</name>
    <dbReference type="NCBI Taxonomy" id="321318"/>
    <lineage>
        <taxon>Bacteria</taxon>
        <taxon>Bacillati</taxon>
        <taxon>Actinomycetota</taxon>
        <taxon>Actinomycetes</taxon>
        <taxon>Mycobacteriales</taxon>
        <taxon>Dietziaceae</taxon>
        <taxon>Dietzia</taxon>
    </lineage>
</organism>
<dbReference type="GO" id="GO:0006633">
    <property type="term" value="P:fatty acid biosynthetic process"/>
    <property type="evidence" value="ECO:0007669"/>
    <property type="project" value="UniProtKB-UniRule"/>
</dbReference>
<proteinExistence type="inferred from homology"/>
<accession>A0A4V2W7V5</accession>
<dbReference type="InterPro" id="IPR013747">
    <property type="entry name" value="ACP_syn_III_C"/>
</dbReference>
<name>A0A4V2W7V5_9ACTN</name>
<feature type="domain" description="Beta-ketoacyl-[acyl-carrier-protein] synthase III N-terminal" evidence="11">
    <location>
        <begin position="122"/>
        <end position="199"/>
    </location>
</feature>
<dbReference type="InterPro" id="IPR016039">
    <property type="entry name" value="Thiolase-like"/>
</dbReference>
<dbReference type="Pfam" id="PF08541">
    <property type="entry name" value="ACP_syn_III_C"/>
    <property type="match status" value="1"/>
</dbReference>
<dbReference type="EC" id="2.3.1.180" evidence="9"/>
<dbReference type="Pfam" id="PF08545">
    <property type="entry name" value="ACP_syn_III"/>
    <property type="match status" value="1"/>
</dbReference>
<keyword evidence="9" id="KW-0511">Multifunctional enzyme</keyword>
<dbReference type="CDD" id="cd00830">
    <property type="entry name" value="KAS_III"/>
    <property type="match status" value="1"/>
</dbReference>
<evidence type="ECO:0000259" key="11">
    <source>
        <dbReference type="Pfam" id="PF08545"/>
    </source>
</evidence>
<dbReference type="GeneID" id="89531816"/>
<evidence type="ECO:0000256" key="3">
    <source>
        <dbReference type="ARBA" id="ARBA00022516"/>
    </source>
</evidence>
<dbReference type="GO" id="GO:0005737">
    <property type="term" value="C:cytoplasm"/>
    <property type="evidence" value="ECO:0007669"/>
    <property type="project" value="UniProtKB-SubCell"/>
</dbReference>
<comment type="subunit">
    <text evidence="9">Homodimer.</text>
</comment>
<evidence type="ECO:0000256" key="8">
    <source>
        <dbReference type="ARBA" id="ARBA00023315"/>
    </source>
</evidence>
<feature type="active site" evidence="9">
    <location>
        <position position="274"/>
    </location>
</feature>
<evidence type="ECO:0000313" key="12">
    <source>
        <dbReference type="EMBL" id="TCW23448.1"/>
    </source>
</evidence>
<dbReference type="Gene3D" id="3.40.47.10">
    <property type="match status" value="2"/>
</dbReference>
<feature type="active site" evidence="9">
    <location>
        <position position="128"/>
    </location>
</feature>
<keyword evidence="2 9" id="KW-0963">Cytoplasm</keyword>
<gene>
    <name evidence="9" type="primary">fabH</name>
    <name evidence="12" type="ORF">EDD19_1128</name>
</gene>
<dbReference type="PANTHER" id="PTHR34069">
    <property type="entry name" value="3-OXOACYL-[ACYL-CARRIER-PROTEIN] SYNTHASE 3"/>
    <property type="match status" value="1"/>
</dbReference>
<sequence length="355" mass="36761">MADSNETVTIATGEGATGTTLLGIGAYRPERVVSNEEICEKIDSTSEWIYERSGILNRHVAGPDEGIVSMSIEAARAAVTSAGIDADLIDALIVCTSTNWTQVPHAAPQVATALGRNGIAAFDLTAGCAGFGYGLAVATNMIRGGGARYVVVVGVEKMTDGIDFSDRNTAFIFGDGAGAVVVGPSETNDISPVVWGSDGEQGSAIRQTKDFKQYVDEVDASAAAAREEAVLQPFLVMDGSKVFRWAAVQVSKVCAQTLEAAGVTAEQIQAFIPHQANGRINSAMAKHLGLPDSVAIANDIEQTGNTSAASIPLAMETMLREGEAEPGQIALCIGFGAGLSYAGQVLRLPAKPPAS</sequence>
<keyword evidence="6 9" id="KW-0443">Lipid metabolism</keyword>
<evidence type="ECO:0000256" key="1">
    <source>
        <dbReference type="ARBA" id="ARBA00008642"/>
    </source>
</evidence>
<dbReference type="GO" id="GO:0033818">
    <property type="term" value="F:beta-ketoacyl-acyl-carrier-protein synthase III activity"/>
    <property type="evidence" value="ECO:0007669"/>
    <property type="project" value="UniProtKB-UniRule"/>
</dbReference>
<dbReference type="AlphaFoldDB" id="A0A4V2W7V5"/>
<protein>
    <recommendedName>
        <fullName evidence="9">Beta-ketoacyl-[acyl-carrier-protein] synthase III</fullName>
        <shortName evidence="9">Beta-ketoacyl-ACP synthase III</shortName>
        <shortName evidence="9">KAS III</shortName>
        <ecNumber evidence="9">2.3.1.180</ecNumber>
    </recommendedName>
    <alternativeName>
        <fullName evidence="9">3-oxoacyl-[acyl-carrier-protein] synthase 3</fullName>
    </alternativeName>
    <alternativeName>
        <fullName evidence="9">3-oxoacyl-[acyl-carrier-protein] synthase III</fullName>
    </alternativeName>
</protein>
<comment type="function">
    <text evidence="9">Catalyzes the condensation reaction of fatty acid synthesis by the addition to an acyl acceptor of two carbons from malonyl-ACP. Catalyzes the first condensation reaction which initiates fatty acid synthesis and may therefore play a role in governing the total rate of fatty acid production. Possesses both acetoacetyl-ACP synthase and acetyl transacylase activities. Its substrate specificity determines the biosynthesis of branched-chain and/or straight-chain of fatty acids.</text>
</comment>
<evidence type="ECO:0000313" key="13">
    <source>
        <dbReference type="Proteomes" id="UP000295805"/>
    </source>
</evidence>
<comment type="subcellular location">
    <subcellularLocation>
        <location evidence="9">Cytoplasm</location>
    </subcellularLocation>
</comment>
<keyword evidence="7 9" id="KW-0275">Fatty acid biosynthesis</keyword>
<dbReference type="PANTHER" id="PTHR34069:SF2">
    <property type="entry name" value="BETA-KETOACYL-[ACYL-CARRIER-PROTEIN] SYNTHASE III"/>
    <property type="match status" value="1"/>
</dbReference>
<dbReference type="HAMAP" id="MF_01815">
    <property type="entry name" value="FabH"/>
    <property type="match status" value="1"/>
</dbReference>
<dbReference type="InterPro" id="IPR013751">
    <property type="entry name" value="ACP_syn_III_N"/>
</dbReference>